<keyword evidence="3" id="KW-1185">Reference proteome</keyword>
<accession>A0A6A5Z2X0</accession>
<feature type="region of interest" description="Disordered" evidence="1">
    <location>
        <begin position="1"/>
        <end position="34"/>
    </location>
</feature>
<protein>
    <submittedName>
        <fullName evidence="2">Uncharacterized protein</fullName>
    </submittedName>
</protein>
<dbReference type="Proteomes" id="UP000799770">
    <property type="component" value="Unassembled WGS sequence"/>
</dbReference>
<sequence length="162" mass="17882">MAKINRHADEITGKGARKPNKSQPTTHAYPQRTPIPELLGDVAKEQDIRNALDAQKHFAYEEFADPQAPSGIEAIIHPLATADTNNMSMDTLKLLERDLKLTLNDYGPPKADIDCKSGADILPRLRFRSLVAVSWAPHEATKKPLKLGIYGTMIAERGVPFS</sequence>
<evidence type="ECO:0000313" key="3">
    <source>
        <dbReference type="Proteomes" id="UP000799770"/>
    </source>
</evidence>
<dbReference type="EMBL" id="ML977327">
    <property type="protein sequence ID" value="KAF2113772.1"/>
    <property type="molecule type" value="Genomic_DNA"/>
</dbReference>
<evidence type="ECO:0000256" key="1">
    <source>
        <dbReference type="SAM" id="MobiDB-lite"/>
    </source>
</evidence>
<feature type="compositionally biased region" description="Basic and acidic residues" evidence="1">
    <location>
        <begin position="1"/>
        <end position="12"/>
    </location>
</feature>
<organism evidence="2 3">
    <name type="scientific">Lophiotrema nucula</name>
    <dbReference type="NCBI Taxonomy" id="690887"/>
    <lineage>
        <taxon>Eukaryota</taxon>
        <taxon>Fungi</taxon>
        <taxon>Dikarya</taxon>
        <taxon>Ascomycota</taxon>
        <taxon>Pezizomycotina</taxon>
        <taxon>Dothideomycetes</taxon>
        <taxon>Pleosporomycetidae</taxon>
        <taxon>Pleosporales</taxon>
        <taxon>Lophiotremataceae</taxon>
        <taxon>Lophiotrema</taxon>
    </lineage>
</organism>
<name>A0A6A5Z2X0_9PLEO</name>
<dbReference type="AlphaFoldDB" id="A0A6A5Z2X0"/>
<proteinExistence type="predicted"/>
<evidence type="ECO:0000313" key="2">
    <source>
        <dbReference type="EMBL" id="KAF2113772.1"/>
    </source>
</evidence>
<gene>
    <name evidence="2" type="ORF">BDV96DRAFT_601247</name>
</gene>
<reference evidence="2" key="1">
    <citation type="journal article" date="2020" name="Stud. Mycol.">
        <title>101 Dothideomycetes genomes: a test case for predicting lifestyles and emergence of pathogens.</title>
        <authorList>
            <person name="Haridas S."/>
            <person name="Albert R."/>
            <person name="Binder M."/>
            <person name="Bloem J."/>
            <person name="Labutti K."/>
            <person name="Salamov A."/>
            <person name="Andreopoulos B."/>
            <person name="Baker S."/>
            <person name="Barry K."/>
            <person name="Bills G."/>
            <person name="Bluhm B."/>
            <person name="Cannon C."/>
            <person name="Castanera R."/>
            <person name="Culley D."/>
            <person name="Daum C."/>
            <person name="Ezra D."/>
            <person name="Gonzalez J."/>
            <person name="Henrissat B."/>
            <person name="Kuo A."/>
            <person name="Liang C."/>
            <person name="Lipzen A."/>
            <person name="Lutzoni F."/>
            <person name="Magnuson J."/>
            <person name="Mondo S."/>
            <person name="Nolan M."/>
            <person name="Ohm R."/>
            <person name="Pangilinan J."/>
            <person name="Park H.-J."/>
            <person name="Ramirez L."/>
            <person name="Alfaro M."/>
            <person name="Sun H."/>
            <person name="Tritt A."/>
            <person name="Yoshinaga Y."/>
            <person name="Zwiers L.-H."/>
            <person name="Turgeon B."/>
            <person name="Goodwin S."/>
            <person name="Spatafora J."/>
            <person name="Crous P."/>
            <person name="Grigoriev I."/>
        </authorList>
    </citation>
    <scope>NUCLEOTIDE SEQUENCE</scope>
    <source>
        <strain evidence="2">CBS 627.86</strain>
    </source>
</reference>
<dbReference type="OrthoDB" id="10577729at2759"/>